<sequence>MAAVSDLNVYERVTLSRTAAAQFFFFALHMGECNSLHVGAGMETHNELQRAHITGPQVHELHLDAFTRWLERLKPTQVRFVERLDSPRHPLSSQGQTAGEYADFLATQDELVLAAGRFLPLAEGIEAIPVTEMAEAVARARIDAFSHPLHWELHYVELGDGRFVWMSYDADLEKIRIGMGFYDAANVRQYGDPSYAVNMLEAIAFGARLGQPEPTFVPFMAFPPRWPTGLPKGLHGEDCRKASLALYGWADKVWPGQMEAAVRQFDEDAEDVLEIPAYLDSNDNNR</sequence>
<dbReference type="EMBL" id="ON529850">
    <property type="protein sequence ID" value="UTC28356.1"/>
    <property type="molecule type" value="Genomic_DNA"/>
</dbReference>
<keyword evidence="2" id="KW-1185">Reference proteome</keyword>
<accession>A0A9E7SS42</accession>
<evidence type="ECO:0000313" key="1">
    <source>
        <dbReference type="EMBL" id="UTC28356.1"/>
    </source>
</evidence>
<reference evidence="1" key="1">
    <citation type="submission" date="2022-04" db="EMBL/GenBank/DDBJ databases">
        <authorList>
            <person name="Friedrich I."/>
            <person name="Schneider D."/>
            <person name="Poehlein A."/>
            <person name="Hertel R."/>
            <person name="Daniel R."/>
        </authorList>
    </citation>
    <scope>NUCLEOTIDE SEQUENCE</scope>
</reference>
<evidence type="ECO:0000313" key="2">
    <source>
        <dbReference type="Proteomes" id="UP001055634"/>
    </source>
</evidence>
<gene>
    <name evidence="1" type="ORF">GURKE_03300</name>
</gene>
<name>A0A9E7SS42_9CAUD</name>
<proteinExistence type="predicted"/>
<protein>
    <submittedName>
        <fullName evidence="1">Uncharacterized protein</fullName>
    </submittedName>
</protein>
<dbReference type="Proteomes" id="UP001055634">
    <property type="component" value="Segment"/>
</dbReference>
<organism evidence="1 2">
    <name type="scientific">Brevundimonas phage vB_BpoS-Gurke</name>
    <dbReference type="NCBI Taxonomy" id="2948599"/>
    <lineage>
        <taxon>Viruses</taxon>
        <taxon>Duplodnaviria</taxon>
        <taxon>Heunggongvirae</taxon>
        <taxon>Uroviricota</taxon>
        <taxon>Caudoviricetes</taxon>
        <taxon>Jeanschmidtviridae</taxon>
        <taxon>Kikimoravirus</taxon>
        <taxon>Kikimoravirus gurke</taxon>
    </lineage>
</organism>